<dbReference type="WBParaSite" id="TREG1_143020.1">
    <property type="protein sequence ID" value="TREG1_143020.1"/>
    <property type="gene ID" value="TREG1_143020"/>
</dbReference>
<proteinExistence type="predicted"/>
<reference evidence="2" key="2">
    <citation type="submission" date="2023-11" db="UniProtKB">
        <authorList>
            <consortium name="WormBaseParasite"/>
        </authorList>
    </citation>
    <scope>IDENTIFICATION</scope>
</reference>
<protein>
    <submittedName>
        <fullName evidence="2">Uncharacterized protein</fullName>
    </submittedName>
</protein>
<name>A0AA85J628_TRIRE</name>
<sequence>YQNNCGPFHSICRISHAGVDHCHQMSQLVLRCSFQCYRCDIDRPVVTDFSFRARFVFRHIKCCFPYIK</sequence>
<keyword evidence="1" id="KW-1185">Reference proteome</keyword>
<dbReference type="Proteomes" id="UP000050795">
    <property type="component" value="Unassembled WGS sequence"/>
</dbReference>
<evidence type="ECO:0000313" key="1">
    <source>
        <dbReference type="Proteomes" id="UP000050795"/>
    </source>
</evidence>
<organism evidence="1 2">
    <name type="scientific">Trichobilharzia regenti</name>
    <name type="common">Nasal bird schistosome</name>
    <dbReference type="NCBI Taxonomy" id="157069"/>
    <lineage>
        <taxon>Eukaryota</taxon>
        <taxon>Metazoa</taxon>
        <taxon>Spiralia</taxon>
        <taxon>Lophotrochozoa</taxon>
        <taxon>Platyhelminthes</taxon>
        <taxon>Trematoda</taxon>
        <taxon>Digenea</taxon>
        <taxon>Strigeidida</taxon>
        <taxon>Schistosomatoidea</taxon>
        <taxon>Schistosomatidae</taxon>
        <taxon>Trichobilharzia</taxon>
    </lineage>
</organism>
<reference evidence="1" key="1">
    <citation type="submission" date="2022-06" db="EMBL/GenBank/DDBJ databases">
        <authorList>
            <person name="Berger JAMES D."/>
            <person name="Berger JAMES D."/>
        </authorList>
    </citation>
    <scope>NUCLEOTIDE SEQUENCE [LARGE SCALE GENOMIC DNA]</scope>
</reference>
<evidence type="ECO:0000313" key="2">
    <source>
        <dbReference type="WBParaSite" id="TREG1_143020.1"/>
    </source>
</evidence>
<accession>A0AA85J628</accession>
<dbReference type="AlphaFoldDB" id="A0AA85J628"/>